<sequence>MIKELDIKDVEKVSGGNPFALGVAGGIVGNYIYESMGGAEGINSFFSTAWNNDPVVKWVRSIE</sequence>
<keyword evidence="2" id="KW-1185">Reference proteome</keyword>
<dbReference type="Proteomes" id="UP000032352">
    <property type="component" value="Chromosome"/>
</dbReference>
<protein>
    <recommendedName>
        <fullName evidence="3">Bacteriocin</fullName>
    </recommendedName>
</protein>
<evidence type="ECO:0000313" key="2">
    <source>
        <dbReference type="Proteomes" id="UP000032352"/>
    </source>
</evidence>
<reference evidence="1 2" key="1">
    <citation type="journal article" date="2015" name="Genome Announc.">
        <title>Draft Genome Sequences of Marine Isolates of Thalassomonas viridans and Thalassomonas actiniarum.</title>
        <authorList>
            <person name="Olonade I."/>
            <person name="van Zyl L.J."/>
            <person name="Trindade M."/>
        </authorList>
    </citation>
    <scope>NUCLEOTIDE SEQUENCE [LARGE SCALE GENOMIC DNA]</scope>
    <source>
        <strain evidence="1 2">XOM25</strain>
    </source>
</reference>
<evidence type="ECO:0008006" key="3">
    <source>
        <dbReference type="Google" id="ProtNLM"/>
    </source>
</evidence>
<dbReference type="AlphaFoldDB" id="A0AAE9Z393"/>
<gene>
    <name evidence="1" type="ORF">SG34_028940</name>
</gene>
<proteinExistence type="predicted"/>
<dbReference type="RefSeq" id="WP_044840914.1">
    <property type="nucleotide sequence ID" value="NZ_CP059733.1"/>
</dbReference>
<organism evidence="1 2">
    <name type="scientific">Thalassomonas viridans</name>
    <dbReference type="NCBI Taxonomy" id="137584"/>
    <lineage>
        <taxon>Bacteria</taxon>
        <taxon>Pseudomonadati</taxon>
        <taxon>Pseudomonadota</taxon>
        <taxon>Gammaproteobacteria</taxon>
        <taxon>Alteromonadales</taxon>
        <taxon>Colwelliaceae</taxon>
        <taxon>Thalassomonas</taxon>
    </lineage>
</organism>
<evidence type="ECO:0000313" key="1">
    <source>
        <dbReference type="EMBL" id="WDE05270.1"/>
    </source>
</evidence>
<dbReference type="EMBL" id="CP059733">
    <property type="protein sequence ID" value="WDE05270.1"/>
    <property type="molecule type" value="Genomic_DNA"/>
</dbReference>
<name>A0AAE9Z393_9GAMM</name>
<accession>A0AAE9Z393</accession>
<reference evidence="1 2" key="2">
    <citation type="journal article" date="2022" name="Mar. Drugs">
        <title>Bioassay-Guided Fractionation Leads to the Detection of Cholic Acid Generated by the Rare Thalassomonas sp.</title>
        <authorList>
            <person name="Pheiffer F."/>
            <person name="Schneider Y.K."/>
            <person name="Hansen E.H."/>
            <person name="Andersen J.H."/>
            <person name="Isaksson J."/>
            <person name="Busche T."/>
            <person name="R C."/>
            <person name="Kalinowski J."/>
            <person name="Zyl L.V."/>
            <person name="Trindade M."/>
        </authorList>
    </citation>
    <scope>NUCLEOTIDE SEQUENCE [LARGE SCALE GENOMIC DNA]</scope>
    <source>
        <strain evidence="1 2">XOM25</strain>
    </source>
</reference>
<dbReference type="KEGG" id="tvd:SG34_028940"/>